<evidence type="ECO:0000313" key="1">
    <source>
        <dbReference type="EMBL" id="MBN8196191.1"/>
    </source>
</evidence>
<accession>A0A8I1M765</accession>
<dbReference type="EMBL" id="JAEKJW010000001">
    <property type="protein sequence ID" value="MBN8196191.1"/>
    <property type="molecule type" value="Genomic_DNA"/>
</dbReference>
<proteinExistence type="predicted"/>
<evidence type="ECO:0000313" key="2">
    <source>
        <dbReference type="Proteomes" id="UP000664405"/>
    </source>
</evidence>
<dbReference type="AlphaFoldDB" id="A0A8I1M765"/>
<dbReference type="Proteomes" id="UP000664405">
    <property type="component" value="Unassembled WGS sequence"/>
</dbReference>
<gene>
    <name evidence="1" type="ORF">JF547_06875</name>
</gene>
<name>A0A8I1M765_9PROT</name>
<reference evidence="1" key="1">
    <citation type="submission" date="2020-12" db="EMBL/GenBank/DDBJ databases">
        <title>Oil enriched cultivation method for isolating marine PHA-producing bacteria.</title>
        <authorList>
            <person name="Zheng W."/>
            <person name="Yu S."/>
            <person name="Huang Y."/>
        </authorList>
    </citation>
    <scope>NUCLEOTIDE SEQUENCE</scope>
    <source>
        <strain evidence="1">SY-2-3</strain>
    </source>
</reference>
<organism evidence="1 2">
    <name type="scientific">Thalassospira povalilytica</name>
    <dbReference type="NCBI Taxonomy" id="732237"/>
    <lineage>
        <taxon>Bacteria</taxon>
        <taxon>Pseudomonadati</taxon>
        <taxon>Pseudomonadota</taxon>
        <taxon>Alphaproteobacteria</taxon>
        <taxon>Rhodospirillales</taxon>
        <taxon>Thalassospiraceae</taxon>
        <taxon>Thalassospira</taxon>
    </lineage>
</organism>
<protein>
    <submittedName>
        <fullName evidence="1">Uncharacterized protein</fullName>
    </submittedName>
</protein>
<sequence>MQPINTMAAFIRNNRILHFADAAPRQYLTKYLIGLATAYPEIIRASQDVKRPGFPEIPSRHFAGVRPRIKPDWEPNRKLSSNSPSYSNFRSDHQNPWIGSFYGRPMGSHGTELGFYGQKMDKTVIQCVFEGIQAFRMYRRIRRNTPNRHI</sequence>
<comment type="caution">
    <text evidence="1">The sequence shown here is derived from an EMBL/GenBank/DDBJ whole genome shotgun (WGS) entry which is preliminary data.</text>
</comment>